<accession>A0A9P5XQR1</accession>
<dbReference type="AlphaFoldDB" id="A0A9P5XQR1"/>
<name>A0A9P5XQR1_9AGAR</name>
<dbReference type="Proteomes" id="UP000807353">
    <property type="component" value="Unassembled WGS sequence"/>
</dbReference>
<reference evidence="1" key="1">
    <citation type="submission" date="2020-11" db="EMBL/GenBank/DDBJ databases">
        <authorList>
            <consortium name="DOE Joint Genome Institute"/>
            <person name="Ahrendt S."/>
            <person name="Riley R."/>
            <person name="Andreopoulos W."/>
            <person name="Labutti K."/>
            <person name="Pangilinan J."/>
            <person name="Ruiz-Duenas F.J."/>
            <person name="Barrasa J.M."/>
            <person name="Sanchez-Garcia M."/>
            <person name="Camarero S."/>
            <person name="Miyauchi S."/>
            <person name="Serrano A."/>
            <person name="Linde D."/>
            <person name="Babiker R."/>
            <person name="Drula E."/>
            <person name="Ayuso-Fernandez I."/>
            <person name="Pacheco R."/>
            <person name="Padilla G."/>
            <person name="Ferreira P."/>
            <person name="Barriuso J."/>
            <person name="Kellner H."/>
            <person name="Castanera R."/>
            <person name="Alfaro M."/>
            <person name="Ramirez L."/>
            <person name="Pisabarro A.G."/>
            <person name="Kuo A."/>
            <person name="Tritt A."/>
            <person name="Lipzen A."/>
            <person name="He G."/>
            <person name="Yan M."/>
            <person name="Ng V."/>
            <person name="Cullen D."/>
            <person name="Martin F."/>
            <person name="Rosso M.-N."/>
            <person name="Henrissat B."/>
            <person name="Hibbett D."/>
            <person name="Martinez A.T."/>
            <person name="Grigoriev I.V."/>
        </authorList>
    </citation>
    <scope>NUCLEOTIDE SEQUENCE</scope>
    <source>
        <strain evidence="1">CBS 247.69</strain>
    </source>
</reference>
<dbReference type="EMBL" id="MU150956">
    <property type="protein sequence ID" value="KAF9455188.1"/>
    <property type="molecule type" value="Genomic_DNA"/>
</dbReference>
<protein>
    <submittedName>
        <fullName evidence="1">Uncharacterized protein</fullName>
    </submittedName>
</protein>
<dbReference type="OrthoDB" id="3058933at2759"/>
<keyword evidence="2" id="KW-1185">Reference proteome</keyword>
<gene>
    <name evidence="1" type="ORF">BDZ94DRAFT_1327703</name>
</gene>
<evidence type="ECO:0000313" key="2">
    <source>
        <dbReference type="Proteomes" id="UP000807353"/>
    </source>
</evidence>
<proteinExistence type="predicted"/>
<sequence>MDWLCIQNNVHDTLAGVRIDWKLDWKGQRNRKLAKLFDAVEEAEPSLHRFQNQWAVDYVYMDHTDIVCLEYHWHTPYVLMTPPLPLLQIVEFLLADTLHVDRCRVLAGSYRLPDSLHR</sequence>
<comment type="caution">
    <text evidence="1">The sequence shown here is derived from an EMBL/GenBank/DDBJ whole genome shotgun (WGS) entry which is preliminary data.</text>
</comment>
<organism evidence="1 2">
    <name type="scientific">Collybia nuda</name>
    <dbReference type="NCBI Taxonomy" id="64659"/>
    <lineage>
        <taxon>Eukaryota</taxon>
        <taxon>Fungi</taxon>
        <taxon>Dikarya</taxon>
        <taxon>Basidiomycota</taxon>
        <taxon>Agaricomycotina</taxon>
        <taxon>Agaricomycetes</taxon>
        <taxon>Agaricomycetidae</taxon>
        <taxon>Agaricales</taxon>
        <taxon>Tricholomatineae</taxon>
        <taxon>Clitocybaceae</taxon>
        <taxon>Collybia</taxon>
    </lineage>
</organism>
<evidence type="ECO:0000313" key="1">
    <source>
        <dbReference type="EMBL" id="KAF9455188.1"/>
    </source>
</evidence>